<organism evidence="9">
    <name type="scientific">Zea mays</name>
    <name type="common">Maize</name>
    <dbReference type="NCBI Taxonomy" id="4577"/>
    <lineage>
        <taxon>Eukaryota</taxon>
        <taxon>Viridiplantae</taxon>
        <taxon>Streptophyta</taxon>
        <taxon>Embryophyta</taxon>
        <taxon>Tracheophyta</taxon>
        <taxon>Spermatophyta</taxon>
        <taxon>Magnoliopsida</taxon>
        <taxon>Liliopsida</taxon>
        <taxon>Poales</taxon>
        <taxon>Poaceae</taxon>
        <taxon>PACMAD clade</taxon>
        <taxon>Panicoideae</taxon>
        <taxon>Andropogonodae</taxon>
        <taxon>Andropogoneae</taxon>
        <taxon>Tripsacinae</taxon>
        <taxon>Zea</taxon>
    </lineage>
</organism>
<dbReference type="ExpressionAtlas" id="A0A3L6ELL5">
    <property type="expression patterns" value="baseline and differential"/>
</dbReference>
<feature type="transmembrane region" description="Helical" evidence="7">
    <location>
        <begin position="75"/>
        <end position="93"/>
    </location>
</feature>
<feature type="compositionally biased region" description="Polar residues" evidence="6">
    <location>
        <begin position="108"/>
        <end position="117"/>
    </location>
</feature>
<feature type="region of interest" description="Disordered" evidence="6">
    <location>
        <begin position="1"/>
        <end position="22"/>
    </location>
</feature>
<dbReference type="InterPro" id="IPR007657">
    <property type="entry name" value="Glycosyltransferase_61"/>
</dbReference>
<dbReference type="PANTHER" id="PTHR20961:SF27">
    <property type="entry name" value="BETA-1,2-XYLOSYLTRANSFEREASE XAX1"/>
    <property type="match status" value="1"/>
</dbReference>
<evidence type="ECO:0000256" key="3">
    <source>
        <dbReference type="ARBA" id="ARBA00022676"/>
    </source>
</evidence>
<accession>A0A3L6ELL5</accession>
<comment type="pathway">
    <text evidence="2">Glycan metabolism.</text>
</comment>
<evidence type="ECO:0000259" key="8">
    <source>
        <dbReference type="Pfam" id="PF04577"/>
    </source>
</evidence>
<keyword evidence="7" id="KW-1133">Transmembrane helix</keyword>
<sequence length="580" mass="62165">MASTAYSRSSSNKLPGGERRLPPRLMRGLTSKFEPKKLGVGLVAGCCLALLTYVSLAKLFAVYSPVFGECARRPLRCPFLLLLTSLTGAAFLTSSSASTANTSALMQQNAPLASSKPSVPETETIPPEETLDDGDSPDTSDLRGTEPGLPEAAVMRNDMAAGSDEPGLPTRKDGGGNAEAEPTNKPSEDGNGGQQGGKMTCDENSVDERFPYARPTVCELSGDVRVSPKQRTVYLVNPSGGGGGFDESVEKRLRPYARKDDSSMPGVTVKSVASGAAAPECTKRHAVPAVVFSVGGYNTDNNLFDDDMTDALVPLFLTTAHLDGEVQLVVADYKPRWVRKYAPLLRKLSRHGVVSLDGDAEGEEEGPLDGVHCFPAGAFVVGLYRDRDRDLDLSPHPARNPRNVTMADFARFLRGALALPRDRPAVLGGAPGMRPRLLVVSPRRLLNLEEVAAAADALGFDVASAEAGADDVAEFAARVNAADVLVGVRGAGLTNQVFLPTEAVLVQIVPWGKKMEWVATSSYGRAAAGMGLRYLEYYVGEEETRLRDKYPRETVMEQDVVVNLTRFRPVLLQALDKLQQ</sequence>
<reference evidence="9" key="1">
    <citation type="journal article" date="2018" name="Nat. Genet.">
        <title>Extensive intraspecific gene order and gene structural variations between Mo17 and other maize genomes.</title>
        <authorList>
            <person name="Sun S."/>
            <person name="Zhou Y."/>
            <person name="Chen J."/>
            <person name="Shi J."/>
            <person name="Zhao H."/>
            <person name="Zhao H."/>
            <person name="Song W."/>
            <person name="Zhang M."/>
            <person name="Cui Y."/>
            <person name="Dong X."/>
            <person name="Liu H."/>
            <person name="Ma X."/>
            <person name="Jiao Y."/>
            <person name="Wang B."/>
            <person name="Wei X."/>
            <person name="Stein J.C."/>
            <person name="Glaubitz J.C."/>
            <person name="Lu F."/>
            <person name="Yu G."/>
            <person name="Liang C."/>
            <person name="Fengler K."/>
            <person name="Li B."/>
            <person name="Rafalski A."/>
            <person name="Schnable P.S."/>
            <person name="Ware D.H."/>
            <person name="Buckler E.S."/>
            <person name="Lai J."/>
        </authorList>
    </citation>
    <scope>NUCLEOTIDE SEQUENCE [LARGE SCALE GENOMIC DNA]</scope>
    <source>
        <tissue evidence="9">Seedling</tissue>
    </source>
</reference>
<keyword evidence="4" id="KW-0808">Transferase</keyword>
<comment type="caution">
    <text evidence="9">The sequence shown here is derived from an EMBL/GenBank/DDBJ whole genome shotgun (WGS) entry which is preliminary data.</text>
</comment>
<evidence type="ECO:0000256" key="6">
    <source>
        <dbReference type="SAM" id="MobiDB-lite"/>
    </source>
</evidence>
<feature type="domain" description="Glycosyltransferase 61 catalytic" evidence="8">
    <location>
        <begin position="441"/>
        <end position="506"/>
    </location>
</feature>
<name>A0A3L6ELL5_MAIZE</name>
<feature type="region of interest" description="Disordered" evidence="6">
    <location>
        <begin position="108"/>
        <end position="203"/>
    </location>
</feature>
<evidence type="ECO:0000256" key="7">
    <source>
        <dbReference type="SAM" id="Phobius"/>
    </source>
</evidence>
<keyword evidence="7" id="KW-0472">Membrane</keyword>
<keyword evidence="3" id="KW-0328">Glycosyltransferase</keyword>
<dbReference type="InterPro" id="IPR049625">
    <property type="entry name" value="Glyco_transf_61_cat"/>
</dbReference>
<evidence type="ECO:0000256" key="5">
    <source>
        <dbReference type="ARBA" id="ARBA00023180"/>
    </source>
</evidence>
<protein>
    <recommendedName>
        <fullName evidence="8">Glycosyltransferase 61 catalytic domain-containing protein</fullName>
    </recommendedName>
</protein>
<gene>
    <name evidence="9" type="ORF">Zm00014a_035433</name>
</gene>
<dbReference type="AlphaFoldDB" id="A0A3L6ELL5"/>
<evidence type="ECO:0000256" key="4">
    <source>
        <dbReference type="ARBA" id="ARBA00022679"/>
    </source>
</evidence>
<dbReference type="Proteomes" id="UP000251960">
    <property type="component" value="Chromosome 5"/>
</dbReference>
<keyword evidence="5" id="KW-0325">Glycoprotein</keyword>
<dbReference type="Pfam" id="PF04577">
    <property type="entry name" value="Glyco_transf_61"/>
    <property type="match status" value="1"/>
</dbReference>
<keyword evidence="7" id="KW-0812">Transmembrane</keyword>
<dbReference type="GO" id="GO:0000139">
    <property type="term" value="C:Golgi membrane"/>
    <property type="evidence" value="ECO:0007669"/>
    <property type="project" value="UniProtKB-SubCell"/>
</dbReference>
<comment type="subcellular location">
    <subcellularLocation>
        <location evidence="1">Golgi apparatus membrane</location>
        <topology evidence="1">Single-pass type II membrane protein</topology>
    </subcellularLocation>
</comment>
<evidence type="ECO:0000256" key="2">
    <source>
        <dbReference type="ARBA" id="ARBA00004881"/>
    </source>
</evidence>
<dbReference type="GO" id="GO:0016763">
    <property type="term" value="F:pentosyltransferase activity"/>
    <property type="evidence" value="ECO:0007669"/>
    <property type="project" value="UniProtKB-ARBA"/>
</dbReference>
<evidence type="ECO:0000313" key="9">
    <source>
        <dbReference type="EMBL" id="PWZ21735.1"/>
    </source>
</evidence>
<feature type="compositionally biased region" description="Acidic residues" evidence="6">
    <location>
        <begin position="129"/>
        <end position="138"/>
    </location>
</feature>
<feature type="compositionally biased region" description="Polar residues" evidence="6">
    <location>
        <begin position="1"/>
        <end position="13"/>
    </location>
</feature>
<feature type="transmembrane region" description="Helical" evidence="7">
    <location>
        <begin position="38"/>
        <end position="63"/>
    </location>
</feature>
<evidence type="ECO:0000256" key="1">
    <source>
        <dbReference type="ARBA" id="ARBA00004323"/>
    </source>
</evidence>
<dbReference type="PANTHER" id="PTHR20961">
    <property type="entry name" value="GLYCOSYLTRANSFERASE"/>
    <property type="match status" value="1"/>
</dbReference>
<proteinExistence type="predicted"/>
<dbReference type="EMBL" id="NCVQ01000006">
    <property type="protein sequence ID" value="PWZ21735.1"/>
    <property type="molecule type" value="Genomic_DNA"/>
</dbReference>